<keyword evidence="3" id="KW-1185">Reference proteome</keyword>
<dbReference type="InterPro" id="IPR024735">
    <property type="entry name" value="TcpC"/>
</dbReference>
<proteinExistence type="predicted"/>
<dbReference type="AlphaFoldDB" id="A0A4R4ZJG9"/>
<protein>
    <submittedName>
        <fullName evidence="2">Conjugal transfer protein</fullName>
    </submittedName>
</protein>
<gene>
    <name evidence="2" type="ORF">E1298_47000</name>
</gene>
<name>A0A4R4ZJG9_9ACTN</name>
<evidence type="ECO:0000313" key="3">
    <source>
        <dbReference type="Proteomes" id="UP000294513"/>
    </source>
</evidence>
<dbReference type="Pfam" id="PF12642">
    <property type="entry name" value="TpcC"/>
    <property type="match status" value="1"/>
</dbReference>
<feature type="non-terminal residue" evidence="2">
    <location>
        <position position="1"/>
    </location>
</feature>
<dbReference type="RefSeq" id="WP_131903812.1">
    <property type="nucleotide sequence ID" value="NZ_SMKU01000708.1"/>
</dbReference>
<evidence type="ECO:0000313" key="2">
    <source>
        <dbReference type="EMBL" id="TDD58635.1"/>
    </source>
</evidence>
<dbReference type="OrthoDB" id="4084447at2"/>
<feature type="region of interest" description="Disordered" evidence="1">
    <location>
        <begin position="1"/>
        <end position="24"/>
    </location>
</feature>
<dbReference type="CDD" id="cd16428">
    <property type="entry name" value="TcpC_C"/>
    <property type="match status" value="1"/>
</dbReference>
<dbReference type="Proteomes" id="UP000294513">
    <property type="component" value="Unassembled WGS sequence"/>
</dbReference>
<dbReference type="InterPro" id="IPR035628">
    <property type="entry name" value="TcpC_C"/>
</dbReference>
<evidence type="ECO:0000256" key="1">
    <source>
        <dbReference type="SAM" id="MobiDB-lite"/>
    </source>
</evidence>
<dbReference type="Gene3D" id="3.10.450.540">
    <property type="match status" value="1"/>
</dbReference>
<comment type="caution">
    <text evidence="2">The sequence shown here is derived from an EMBL/GenBank/DDBJ whole genome shotgun (WGS) entry which is preliminary data.</text>
</comment>
<reference evidence="2 3" key="1">
    <citation type="submission" date="2019-03" db="EMBL/GenBank/DDBJ databases">
        <title>Draft genome sequences of novel Actinobacteria.</title>
        <authorList>
            <person name="Sahin N."/>
            <person name="Ay H."/>
            <person name="Saygin H."/>
        </authorList>
    </citation>
    <scope>NUCLEOTIDE SEQUENCE [LARGE SCALE GENOMIC DNA]</scope>
    <source>
        <strain evidence="2 3">H3C3</strain>
    </source>
</reference>
<sequence length="140" mass="14480">ADDGTSSSEAKPGKSAQFPSSAAGLVGVQERDTALEGEIQPFLGMFFEAYAHGDRAAMSRFTDGTPIGGLADSVSFVQVKEVVAPKGPAGQRTVTATVVWQVLGGGSNGQLDQGYQLTMVKKGAAWYVRDIRGATEPGAS</sequence>
<organism evidence="2 3">
    <name type="scientific">Actinomadura rubrisoli</name>
    <dbReference type="NCBI Taxonomy" id="2530368"/>
    <lineage>
        <taxon>Bacteria</taxon>
        <taxon>Bacillati</taxon>
        <taxon>Actinomycetota</taxon>
        <taxon>Actinomycetes</taxon>
        <taxon>Streptosporangiales</taxon>
        <taxon>Thermomonosporaceae</taxon>
        <taxon>Actinomadura</taxon>
    </lineage>
</organism>
<accession>A0A4R4ZJG9</accession>
<dbReference type="EMBL" id="SMKU01000708">
    <property type="protein sequence ID" value="TDD58635.1"/>
    <property type="molecule type" value="Genomic_DNA"/>
</dbReference>